<name>A0AA39S0I0_ACESA</name>
<dbReference type="AlphaFoldDB" id="A0AA39S0I0"/>
<reference evidence="2" key="1">
    <citation type="journal article" date="2022" name="Plant J.">
        <title>Strategies of tolerance reflected in two North American maple genomes.</title>
        <authorList>
            <person name="McEvoy S.L."/>
            <person name="Sezen U.U."/>
            <person name="Trouern-Trend A."/>
            <person name="McMahon S.M."/>
            <person name="Schaberg P.G."/>
            <person name="Yang J."/>
            <person name="Wegrzyn J.L."/>
            <person name="Swenson N.G."/>
        </authorList>
    </citation>
    <scope>NUCLEOTIDE SEQUENCE</scope>
    <source>
        <strain evidence="2">NS2018</strain>
    </source>
</reference>
<evidence type="ECO:0000313" key="3">
    <source>
        <dbReference type="Proteomes" id="UP001168877"/>
    </source>
</evidence>
<dbReference type="Proteomes" id="UP001168877">
    <property type="component" value="Unassembled WGS sequence"/>
</dbReference>
<reference evidence="2" key="2">
    <citation type="submission" date="2023-06" db="EMBL/GenBank/DDBJ databases">
        <authorList>
            <person name="Swenson N.G."/>
            <person name="Wegrzyn J.L."/>
            <person name="Mcevoy S.L."/>
        </authorList>
    </citation>
    <scope>NUCLEOTIDE SEQUENCE</scope>
    <source>
        <strain evidence="2">NS2018</strain>
        <tissue evidence="2">Leaf</tissue>
    </source>
</reference>
<gene>
    <name evidence="2" type="ORF">LWI29_001563</name>
</gene>
<feature type="region of interest" description="Disordered" evidence="1">
    <location>
        <begin position="1"/>
        <end position="23"/>
    </location>
</feature>
<organism evidence="2 3">
    <name type="scientific">Acer saccharum</name>
    <name type="common">Sugar maple</name>
    <dbReference type="NCBI Taxonomy" id="4024"/>
    <lineage>
        <taxon>Eukaryota</taxon>
        <taxon>Viridiplantae</taxon>
        <taxon>Streptophyta</taxon>
        <taxon>Embryophyta</taxon>
        <taxon>Tracheophyta</taxon>
        <taxon>Spermatophyta</taxon>
        <taxon>Magnoliopsida</taxon>
        <taxon>eudicotyledons</taxon>
        <taxon>Gunneridae</taxon>
        <taxon>Pentapetalae</taxon>
        <taxon>rosids</taxon>
        <taxon>malvids</taxon>
        <taxon>Sapindales</taxon>
        <taxon>Sapindaceae</taxon>
        <taxon>Hippocastanoideae</taxon>
        <taxon>Acereae</taxon>
        <taxon>Acer</taxon>
    </lineage>
</organism>
<protein>
    <submittedName>
        <fullName evidence="2">Uncharacterized protein</fullName>
    </submittedName>
</protein>
<feature type="region of interest" description="Disordered" evidence="1">
    <location>
        <begin position="61"/>
        <end position="125"/>
    </location>
</feature>
<accession>A0AA39S0I0</accession>
<feature type="compositionally biased region" description="Basic and acidic residues" evidence="1">
    <location>
        <begin position="73"/>
        <end position="83"/>
    </location>
</feature>
<keyword evidence="3" id="KW-1185">Reference proteome</keyword>
<feature type="compositionally biased region" description="Basic and acidic residues" evidence="1">
    <location>
        <begin position="92"/>
        <end position="105"/>
    </location>
</feature>
<sequence>MNNDSDRDGNSSGDLVVEPAAPMGDRDFRFLGLGVSSPYELTTPGTHPPGRLRSEVHITVPDNQARQSTEETPQDHIEDFEGRKQRKGKGVMNEESREERIRCEHIGSIPATHTSETAETPVHLI</sequence>
<evidence type="ECO:0000256" key="1">
    <source>
        <dbReference type="SAM" id="MobiDB-lite"/>
    </source>
</evidence>
<dbReference type="EMBL" id="JAUESC010000382">
    <property type="protein sequence ID" value="KAK0586132.1"/>
    <property type="molecule type" value="Genomic_DNA"/>
</dbReference>
<feature type="compositionally biased region" description="Polar residues" evidence="1">
    <location>
        <begin position="61"/>
        <end position="71"/>
    </location>
</feature>
<proteinExistence type="predicted"/>
<comment type="caution">
    <text evidence="2">The sequence shown here is derived from an EMBL/GenBank/DDBJ whole genome shotgun (WGS) entry which is preliminary data.</text>
</comment>
<evidence type="ECO:0000313" key="2">
    <source>
        <dbReference type="EMBL" id="KAK0586132.1"/>
    </source>
</evidence>